<feature type="compositionally biased region" description="Low complexity" evidence="5">
    <location>
        <begin position="28"/>
        <end position="55"/>
    </location>
</feature>
<feature type="region of interest" description="Disordered" evidence="5">
    <location>
        <begin position="28"/>
        <end position="67"/>
    </location>
</feature>
<dbReference type="Gene3D" id="3.40.190.10">
    <property type="entry name" value="Periplasmic binding protein-like II"/>
    <property type="match status" value="2"/>
</dbReference>
<evidence type="ECO:0000259" key="7">
    <source>
        <dbReference type="Pfam" id="PF12849"/>
    </source>
</evidence>
<comment type="caution">
    <text evidence="8">The sequence shown here is derived from an EMBL/GenBank/DDBJ whole genome shotgun (WGS) entry which is preliminary data.</text>
</comment>
<dbReference type="NCBIfam" id="TIGR00975">
    <property type="entry name" value="3a0107s03"/>
    <property type="match status" value="1"/>
</dbReference>
<evidence type="ECO:0000313" key="8">
    <source>
        <dbReference type="EMBL" id="MDR7330220.1"/>
    </source>
</evidence>
<dbReference type="Proteomes" id="UP001180840">
    <property type="component" value="Unassembled WGS sequence"/>
</dbReference>
<keyword evidence="3 4" id="KW-0592">Phosphate transport</keyword>
<protein>
    <recommendedName>
        <fullName evidence="4">Phosphate-binding protein</fullName>
    </recommendedName>
</protein>
<dbReference type="PIRSF" id="PIRSF002756">
    <property type="entry name" value="PstS"/>
    <property type="match status" value="1"/>
</dbReference>
<dbReference type="SUPFAM" id="SSF53850">
    <property type="entry name" value="Periplasmic binding protein-like II"/>
    <property type="match status" value="1"/>
</dbReference>
<keyword evidence="6" id="KW-0732">Signal</keyword>
<dbReference type="Pfam" id="PF12849">
    <property type="entry name" value="PBP_like_2"/>
    <property type="match status" value="1"/>
</dbReference>
<gene>
    <name evidence="8" type="ORF">J2S39_001896</name>
</gene>
<evidence type="ECO:0000256" key="2">
    <source>
        <dbReference type="ARBA" id="ARBA00022448"/>
    </source>
</evidence>
<dbReference type="CDD" id="cd13565">
    <property type="entry name" value="PBP2_PstS"/>
    <property type="match status" value="1"/>
</dbReference>
<feature type="domain" description="PBP" evidence="7">
    <location>
        <begin position="53"/>
        <end position="348"/>
    </location>
</feature>
<reference evidence="8" key="1">
    <citation type="submission" date="2023-07" db="EMBL/GenBank/DDBJ databases">
        <title>Sequencing the genomes of 1000 actinobacteria strains.</title>
        <authorList>
            <person name="Klenk H.-P."/>
        </authorList>
    </citation>
    <scope>NUCLEOTIDE SEQUENCE</scope>
    <source>
        <strain evidence="8">DSM 107476</strain>
    </source>
</reference>
<dbReference type="InterPro" id="IPR050962">
    <property type="entry name" value="Phosphate-bind_PstS"/>
</dbReference>
<evidence type="ECO:0000256" key="6">
    <source>
        <dbReference type="SAM" id="SignalP"/>
    </source>
</evidence>
<dbReference type="PROSITE" id="PS51257">
    <property type="entry name" value="PROKAR_LIPOPROTEIN"/>
    <property type="match status" value="1"/>
</dbReference>
<evidence type="ECO:0000256" key="5">
    <source>
        <dbReference type="SAM" id="MobiDB-lite"/>
    </source>
</evidence>
<dbReference type="InterPro" id="IPR024370">
    <property type="entry name" value="PBP_domain"/>
</dbReference>
<evidence type="ECO:0000256" key="3">
    <source>
        <dbReference type="ARBA" id="ARBA00022592"/>
    </source>
</evidence>
<evidence type="ECO:0000256" key="4">
    <source>
        <dbReference type="PIRNR" id="PIRNR002756"/>
    </source>
</evidence>
<accession>A0ABU1ZZE4</accession>
<proteinExistence type="inferred from homology"/>
<dbReference type="RefSeq" id="WP_290195699.1">
    <property type="nucleotide sequence ID" value="NZ_CP047654.1"/>
</dbReference>
<feature type="chain" id="PRO_5046235604" description="Phosphate-binding protein" evidence="6">
    <location>
        <begin position="24"/>
        <end position="383"/>
    </location>
</feature>
<evidence type="ECO:0000313" key="9">
    <source>
        <dbReference type="Proteomes" id="UP001180840"/>
    </source>
</evidence>
<sequence length="383" mass="39291">MIRNFKRSAAVLGVVAAGSVALVACSDSSDSADTSAESSAAESGSDSAAASEGLSGQSGELVGEGASSQQNAMEVFGTVYAENVDGASLAYNPTGSGSGRTNFIAGQVDFAGSDSPLAEDQIEPAKERCEGNDAWHLPFVVGPVAVAYNLEGLEGVALDIPTVAAIFKGEITNWNDPAIAATNEGVELPDQDITVIARSDESGTSGNFQKFLQAAVPDQWDTEGEQFPIPANGESANGSNGVATQVANIPGAITYVEAGFATQNNLGVAALDFGSGATELNNETVGSALDALEFSTEGHNMVVDSEALFQQTQEGAYPLILTTYEIVCSAGYDEETQNLVKDFLTVSLDNQDAIGEIGFIPIAKDSTHGQRLADAIAAIGEGA</sequence>
<dbReference type="EMBL" id="JAVDXZ010000001">
    <property type="protein sequence ID" value="MDR7330220.1"/>
    <property type="molecule type" value="Genomic_DNA"/>
</dbReference>
<dbReference type="PANTHER" id="PTHR42996">
    <property type="entry name" value="PHOSPHATE-BINDING PROTEIN PSTS"/>
    <property type="match status" value="1"/>
</dbReference>
<keyword evidence="2 4" id="KW-0813">Transport</keyword>
<dbReference type="PANTHER" id="PTHR42996:SF1">
    <property type="entry name" value="PHOSPHATE-BINDING PROTEIN PSTS"/>
    <property type="match status" value="1"/>
</dbReference>
<feature type="signal peptide" evidence="6">
    <location>
        <begin position="1"/>
        <end position="23"/>
    </location>
</feature>
<evidence type="ECO:0000256" key="1">
    <source>
        <dbReference type="ARBA" id="ARBA00008725"/>
    </source>
</evidence>
<dbReference type="InterPro" id="IPR005673">
    <property type="entry name" value="ABC_phos-bd_PstS"/>
</dbReference>
<keyword evidence="9" id="KW-1185">Reference proteome</keyword>
<comment type="similarity">
    <text evidence="1 4">Belongs to the PstS family.</text>
</comment>
<name>A0ABU1ZZE4_9CORY</name>
<organism evidence="8 9">
    <name type="scientific">Corynebacterium guangdongense</name>
    <dbReference type="NCBI Taxonomy" id="1783348"/>
    <lineage>
        <taxon>Bacteria</taxon>
        <taxon>Bacillati</taxon>
        <taxon>Actinomycetota</taxon>
        <taxon>Actinomycetes</taxon>
        <taxon>Mycobacteriales</taxon>
        <taxon>Corynebacteriaceae</taxon>
        <taxon>Corynebacterium</taxon>
    </lineage>
</organism>